<dbReference type="InterPro" id="IPR049012">
    <property type="entry name" value="Mutator_transp_dom"/>
</dbReference>
<organism evidence="2 3">
    <name type="scientific">Trichonephila clavipes</name>
    <name type="common">Golden silk orbweaver</name>
    <name type="synonym">Nephila clavipes</name>
    <dbReference type="NCBI Taxonomy" id="2585209"/>
    <lineage>
        <taxon>Eukaryota</taxon>
        <taxon>Metazoa</taxon>
        <taxon>Ecdysozoa</taxon>
        <taxon>Arthropoda</taxon>
        <taxon>Chelicerata</taxon>
        <taxon>Arachnida</taxon>
        <taxon>Araneae</taxon>
        <taxon>Araneomorphae</taxon>
        <taxon>Entelegynae</taxon>
        <taxon>Araneoidea</taxon>
        <taxon>Nephilidae</taxon>
        <taxon>Trichonephila</taxon>
    </lineage>
</organism>
<feature type="domain" description="Mutator-like transposase" evidence="1">
    <location>
        <begin position="83"/>
        <end position="348"/>
    </location>
</feature>
<reference evidence="2" key="1">
    <citation type="submission" date="2020-08" db="EMBL/GenBank/DDBJ databases">
        <title>Multicomponent nature underlies the extraordinary mechanical properties of spider dragline silk.</title>
        <authorList>
            <person name="Kono N."/>
            <person name="Nakamura H."/>
            <person name="Mori M."/>
            <person name="Yoshida Y."/>
            <person name="Ohtoshi R."/>
            <person name="Malay A.D."/>
            <person name="Moran D.A.P."/>
            <person name="Tomita M."/>
            <person name="Numata K."/>
            <person name="Arakawa K."/>
        </authorList>
    </citation>
    <scope>NUCLEOTIDE SEQUENCE</scope>
</reference>
<evidence type="ECO:0000259" key="1">
    <source>
        <dbReference type="Pfam" id="PF20700"/>
    </source>
</evidence>
<dbReference type="Pfam" id="PF20700">
    <property type="entry name" value="Mutator"/>
    <property type="match status" value="1"/>
</dbReference>
<comment type="caution">
    <text evidence="2">The sequence shown here is derived from an EMBL/GenBank/DDBJ whole genome shotgun (WGS) entry which is preliminary data.</text>
</comment>
<dbReference type="AlphaFoldDB" id="A0A8X6SVG1"/>
<keyword evidence="3" id="KW-1185">Reference proteome</keyword>
<dbReference type="EMBL" id="BMAU01021350">
    <property type="protein sequence ID" value="GFY18976.1"/>
    <property type="molecule type" value="Genomic_DNA"/>
</dbReference>
<gene>
    <name evidence="2" type="primary">AVEN_168977_1</name>
    <name evidence="2" type="ORF">TNCV_3876641</name>
</gene>
<dbReference type="Proteomes" id="UP000887159">
    <property type="component" value="Unassembled WGS sequence"/>
</dbReference>
<protein>
    <recommendedName>
        <fullName evidence="1">Mutator-like transposase domain-containing protein</fullName>
    </recommendedName>
</protein>
<name>A0A8X6SVG1_TRICX</name>
<sequence length="355" mass="40198">MSCKSARRSTDYRRKKRRFCVNQHSKNKTLEPVAVDVTSASSKKLCLDSDSYQSISNESKGYRLLNLDNFSKEISKHLVCFYCGSKAELKEKVLFGLVSEFYIDCNSCAMQSTFKSSPVFESSNHDYEINTRITYAMRTLGVGLRGIKTFCSVIDLPPPVSQKSYDRILNNIKSASSILAVASMNKAAKEKIAASEKNEICVSGDGTWKTWGHTSRIGACSIIGYITGKVIDVEVLSSYCKGCDRWKSLKYGSAYQEWKKSHEPYCVKNHSGSSNKMEVKGMKRIFKRSLLERNAKYVKYIGDGDTKTFPEQQNTVPYNLEKIECVGHIQKRMGARLRRLKLVNRGKKNYQMAKV</sequence>
<proteinExistence type="predicted"/>
<accession>A0A8X6SVG1</accession>
<evidence type="ECO:0000313" key="3">
    <source>
        <dbReference type="Proteomes" id="UP000887159"/>
    </source>
</evidence>
<evidence type="ECO:0000313" key="2">
    <source>
        <dbReference type="EMBL" id="GFY18976.1"/>
    </source>
</evidence>